<keyword evidence="2" id="KW-0378">Hydrolase</keyword>
<name>A0ABY5ANS1_9CYAN</name>
<organism evidence="2 3">
    <name type="scientific">Phormidium yuhuli AB48</name>
    <dbReference type="NCBI Taxonomy" id="2940671"/>
    <lineage>
        <taxon>Bacteria</taxon>
        <taxon>Bacillati</taxon>
        <taxon>Cyanobacteriota</taxon>
        <taxon>Cyanophyceae</taxon>
        <taxon>Oscillatoriophycideae</taxon>
        <taxon>Oscillatoriales</taxon>
        <taxon>Oscillatoriaceae</taxon>
        <taxon>Phormidium</taxon>
        <taxon>Phormidium yuhuli</taxon>
    </lineage>
</organism>
<keyword evidence="3" id="KW-1185">Reference proteome</keyword>
<proteinExistence type="predicted"/>
<sequence>MMGLNTITRCDRVLLYHLSWQQFEQLVQELGEQGGVRIAYDSGTLEILTPLPDHERYKESLSDIIKDMAEVLERDYLSLGSTTWKRERQLAGVEADNCFYFENESRVRGRSTVNLEQDPPPDLVLEIDLTHKSLNRLPIYARLGVPELWNYDVELGELRIYQLQGQGYESCTQSRIFPEIAIAEIPQLLKQYEPQGQLAMRRQLREWVRRQLS</sequence>
<dbReference type="Pfam" id="PF05685">
    <property type="entry name" value="Uma2"/>
    <property type="match status" value="1"/>
</dbReference>
<evidence type="ECO:0000313" key="3">
    <source>
        <dbReference type="Proteomes" id="UP001056708"/>
    </source>
</evidence>
<dbReference type="SUPFAM" id="SSF52980">
    <property type="entry name" value="Restriction endonuclease-like"/>
    <property type="match status" value="1"/>
</dbReference>
<dbReference type="RefSeq" id="WP_252662893.1">
    <property type="nucleotide sequence ID" value="NZ_CP098611.1"/>
</dbReference>
<gene>
    <name evidence="2" type="ORF">NEA10_18925</name>
</gene>
<dbReference type="InterPro" id="IPR011335">
    <property type="entry name" value="Restrct_endonuc-II-like"/>
</dbReference>
<dbReference type="PANTHER" id="PTHR47152">
    <property type="entry name" value="SLR2084 PROTEIN-RELATED"/>
    <property type="match status" value="1"/>
</dbReference>
<keyword evidence="2" id="KW-0255">Endonuclease</keyword>
<evidence type="ECO:0000313" key="2">
    <source>
        <dbReference type="EMBL" id="USR90869.1"/>
    </source>
</evidence>
<dbReference type="InterPro" id="IPR012296">
    <property type="entry name" value="Nuclease_put_TT1808"/>
</dbReference>
<evidence type="ECO:0000259" key="1">
    <source>
        <dbReference type="Pfam" id="PF05685"/>
    </source>
</evidence>
<dbReference type="PANTHER" id="PTHR47152:SF2">
    <property type="entry name" value="SLR2084 PROTEIN"/>
    <property type="match status" value="1"/>
</dbReference>
<dbReference type="Proteomes" id="UP001056708">
    <property type="component" value="Chromosome"/>
</dbReference>
<keyword evidence="2" id="KW-0540">Nuclease</keyword>
<dbReference type="EMBL" id="CP098611">
    <property type="protein sequence ID" value="USR90869.1"/>
    <property type="molecule type" value="Genomic_DNA"/>
</dbReference>
<dbReference type="CDD" id="cd06260">
    <property type="entry name" value="DUF820-like"/>
    <property type="match status" value="1"/>
</dbReference>
<dbReference type="GO" id="GO:0004519">
    <property type="term" value="F:endonuclease activity"/>
    <property type="evidence" value="ECO:0007669"/>
    <property type="project" value="UniProtKB-KW"/>
</dbReference>
<protein>
    <submittedName>
        <fullName evidence="2">Uma2 family endonuclease</fullName>
    </submittedName>
</protein>
<reference evidence="2" key="1">
    <citation type="submission" date="2022-06" db="EMBL/GenBank/DDBJ databases">
        <title>Genome sequence of Phormidium yuhuli AB48 isolated from an industrial photobioreactor environment.</title>
        <authorList>
            <person name="Qiu Y."/>
            <person name="Noonan A.J.C."/>
            <person name="Dofher K."/>
            <person name="Koch M."/>
            <person name="Kieft B."/>
            <person name="Lin X."/>
            <person name="Ziels R.M."/>
            <person name="Hallam S.J."/>
        </authorList>
    </citation>
    <scope>NUCLEOTIDE SEQUENCE</scope>
    <source>
        <strain evidence="2">AB48</strain>
    </source>
</reference>
<dbReference type="InterPro" id="IPR008538">
    <property type="entry name" value="Uma2"/>
</dbReference>
<accession>A0ABY5ANS1</accession>
<feature type="domain" description="Putative restriction endonuclease" evidence="1">
    <location>
        <begin position="20"/>
        <end position="173"/>
    </location>
</feature>
<dbReference type="Gene3D" id="3.90.1570.10">
    <property type="entry name" value="tt1808, chain A"/>
    <property type="match status" value="1"/>
</dbReference>